<sequence length="120" mass="13800">MVLWPVKLLIAMFSVFFPFPHAHVILPLSILSFSSLFFVSLFLSDLRHNKVSELPIFMIGEGVTTRMQKEFGLIQGELSHMQVEFSQLDARIDACLKDFQEGIKSEVRSKLRSELHSLFE</sequence>
<organism evidence="2 3">
    <name type="scientific">Gossypium darwinii</name>
    <name type="common">Darwin's cotton</name>
    <name type="synonym">Gossypium barbadense var. darwinii</name>
    <dbReference type="NCBI Taxonomy" id="34276"/>
    <lineage>
        <taxon>Eukaryota</taxon>
        <taxon>Viridiplantae</taxon>
        <taxon>Streptophyta</taxon>
        <taxon>Embryophyta</taxon>
        <taxon>Tracheophyta</taxon>
        <taxon>Spermatophyta</taxon>
        <taxon>Magnoliopsida</taxon>
        <taxon>eudicotyledons</taxon>
        <taxon>Gunneridae</taxon>
        <taxon>Pentapetalae</taxon>
        <taxon>rosids</taxon>
        <taxon>malvids</taxon>
        <taxon>Malvales</taxon>
        <taxon>Malvaceae</taxon>
        <taxon>Malvoideae</taxon>
        <taxon>Gossypium</taxon>
    </lineage>
</organism>
<keyword evidence="1" id="KW-1133">Transmembrane helix</keyword>
<proteinExistence type="predicted"/>
<evidence type="ECO:0000313" key="2">
    <source>
        <dbReference type="EMBL" id="TYG74086.1"/>
    </source>
</evidence>
<gene>
    <name evidence="2" type="ORF">ES288_D04G154600v1</name>
</gene>
<evidence type="ECO:0000256" key="1">
    <source>
        <dbReference type="SAM" id="Phobius"/>
    </source>
</evidence>
<keyword evidence="1" id="KW-0812">Transmembrane</keyword>
<dbReference type="EMBL" id="CM017704">
    <property type="protein sequence ID" value="TYG74086.1"/>
    <property type="molecule type" value="Genomic_DNA"/>
</dbReference>
<keyword evidence="1" id="KW-0472">Membrane</keyword>
<evidence type="ECO:0000313" key="3">
    <source>
        <dbReference type="Proteomes" id="UP000323506"/>
    </source>
</evidence>
<feature type="transmembrane region" description="Helical" evidence="1">
    <location>
        <begin position="20"/>
        <end position="43"/>
    </location>
</feature>
<reference evidence="2 3" key="1">
    <citation type="submission" date="2019-06" db="EMBL/GenBank/DDBJ databases">
        <title>WGS assembly of Gossypium darwinii.</title>
        <authorList>
            <person name="Chen Z.J."/>
            <person name="Sreedasyam A."/>
            <person name="Ando A."/>
            <person name="Song Q."/>
            <person name="De L."/>
            <person name="Hulse-Kemp A."/>
            <person name="Ding M."/>
            <person name="Ye W."/>
            <person name="Kirkbride R."/>
            <person name="Jenkins J."/>
            <person name="Plott C."/>
            <person name="Lovell J."/>
            <person name="Lin Y.-M."/>
            <person name="Vaughn R."/>
            <person name="Liu B."/>
            <person name="Li W."/>
            <person name="Simpson S."/>
            <person name="Scheffler B."/>
            <person name="Saski C."/>
            <person name="Grover C."/>
            <person name="Hu G."/>
            <person name="Conover J."/>
            <person name="Carlson J."/>
            <person name="Shu S."/>
            <person name="Boston L."/>
            <person name="Williams M."/>
            <person name="Peterson D."/>
            <person name="Mcgee K."/>
            <person name="Jones D."/>
            <person name="Wendel J."/>
            <person name="Stelly D."/>
            <person name="Grimwood J."/>
            <person name="Schmutz J."/>
        </authorList>
    </citation>
    <scope>NUCLEOTIDE SEQUENCE [LARGE SCALE GENOMIC DNA]</scope>
    <source>
        <strain evidence="2">1808015.09</strain>
    </source>
</reference>
<protein>
    <submittedName>
        <fullName evidence="2">Uncharacterized protein</fullName>
    </submittedName>
</protein>
<keyword evidence="3" id="KW-1185">Reference proteome</keyword>
<name>A0A5D2D1D9_GOSDA</name>
<dbReference type="AlphaFoldDB" id="A0A5D2D1D9"/>
<accession>A0A5D2D1D9</accession>
<dbReference type="Proteomes" id="UP000323506">
    <property type="component" value="Chromosome D04"/>
</dbReference>